<comment type="subcellular location">
    <subcellularLocation>
        <location evidence="1">Secreted</location>
    </subcellularLocation>
</comment>
<evidence type="ECO:0000313" key="6">
    <source>
        <dbReference type="Proteomes" id="UP001487740"/>
    </source>
</evidence>
<evidence type="ECO:0000259" key="4">
    <source>
        <dbReference type="SMART" id="SM01318"/>
    </source>
</evidence>
<dbReference type="InterPro" id="IPR029277">
    <property type="entry name" value="SVWC_dom"/>
</dbReference>
<protein>
    <recommendedName>
        <fullName evidence="4">Single domain-containing protein</fullName>
    </recommendedName>
</protein>
<gene>
    <name evidence="5" type="ORF">O3P69_003472</name>
</gene>
<reference evidence="5 6" key="1">
    <citation type="submission" date="2023-03" db="EMBL/GenBank/DDBJ databases">
        <title>High-quality genome of Scylla paramamosain provides insights in environmental adaptation.</title>
        <authorList>
            <person name="Zhang L."/>
        </authorList>
    </citation>
    <scope>NUCLEOTIDE SEQUENCE [LARGE SCALE GENOMIC DNA]</scope>
    <source>
        <strain evidence="5">LZ_2023a</strain>
        <tissue evidence="5">Muscle</tissue>
    </source>
</reference>
<evidence type="ECO:0000256" key="1">
    <source>
        <dbReference type="ARBA" id="ARBA00004613"/>
    </source>
</evidence>
<dbReference type="Proteomes" id="UP001487740">
    <property type="component" value="Unassembled WGS sequence"/>
</dbReference>
<evidence type="ECO:0000256" key="2">
    <source>
        <dbReference type="ARBA" id="ARBA00022525"/>
    </source>
</evidence>
<dbReference type="GO" id="GO:0005576">
    <property type="term" value="C:extracellular region"/>
    <property type="evidence" value="ECO:0007669"/>
    <property type="project" value="UniProtKB-SubCell"/>
</dbReference>
<keyword evidence="3" id="KW-0732">Signal</keyword>
<dbReference type="EMBL" id="JARAKH010000011">
    <property type="protein sequence ID" value="KAK8399374.1"/>
    <property type="molecule type" value="Genomic_DNA"/>
</dbReference>
<accession>A0AAW0UGV7</accession>
<sequence length="128" mass="14022">MGMLRAVLLAECSLVLVLLLPALPPAMAAVFREIVTDPDHPGTCLLRHKGIRVKSGHVWDLPNCMLASCDDDGEDMVISYYTCGSIGVPPNCNAFRDLSKPYPDCCEVSCKKLEQPSLPRLERSARHA</sequence>
<dbReference type="PANTHER" id="PTHR39957:SF1">
    <property type="entry name" value="AT09846P1-RELATED"/>
    <property type="match status" value="1"/>
</dbReference>
<comment type="caution">
    <text evidence="5">The sequence shown here is derived from an EMBL/GenBank/DDBJ whole genome shotgun (WGS) entry which is preliminary data.</text>
</comment>
<feature type="domain" description="Single" evidence="4">
    <location>
        <begin position="44"/>
        <end position="110"/>
    </location>
</feature>
<keyword evidence="2" id="KW-0964">Secreted</keyword>
<name>A0AAW0UGV7_SCYPA</name>
<dbReference type="PANTHER" id="PTHR39957">
    <property type="entry name" value="AT09846P1-RELATED"/>
    <property type="match status" value="1"/>
</dbReference>
<organism evidence="5 6">
    <name type="scientific">Scylla paramamosain</name>
    <name type="common">Mud crab</name>
    <dbReference type="NCBI Taxonomy" id="85552"/>
    <lineage>
        <taxon>Eukaryota</taxon>
        <taxon>Metazoa</taxon>
        <taxon>Ecdysozoa</taxon>
        <taxon>Arthropoda</taxon>
        <taxon>Crustacea</taxon>
        <taxon>Multicrustacea</taxon>
        <taxon>Malacostraca</taxon>
        <taxon>Eumalacostraca</taxon>
        <taxon>Eucarida</taxon>
        <taxon>Decapoda</taxon>
        <taxon>Pleocyemata</taxon>
        <taxon>Brachyura</taxon>
        <taxon>Eubrachyura</taxon>
        <taxon>Portunoidea</taxon>
        <taxon>Portunidae</taxon>
        <taxon>Portuninae</taxon>
        <taxon>Scylla</taxon>
    </lineage>
</organism>
<evidence type="ECO:0000256" key="3">
    <source>
        <dbReference type="SAM" id="SignalP"/>
    </source>
</evidence>
<feature type="signal peptide" evidence="3">
    <location>
        <begin position="1"/>
        <end position="28"/>
    </location>
</feature>
<proteinExistence type="predicted"/>
<dbReference type="Pfam" id="PF15430">
    <property type="entry name" value="SVWC"/>
    <property type="match status" value="1"/>
</dbReference>
<keyword evidence="6" id="KW-1185">Reference proteome</keyword>
<feature type="chain" id="PRO_5043362508" description="Single domain-containing protein" evidence="3">
    <location>
        <begin position="29"/>
        <end position="128"/>
    </location>
</feature>
<dbReference type="AlphaFoldDB" id="A0AAW0UGV7"/>
<dbReference type="InterPro" id="IPR053308">
    <property type="entry name" value="Vago-like"/>
</dbReference>
<evidence type="ECO:0000313" key="5">
    <source>
        <dbReference type="EMBL" id="KAK8399374.1"/>
    </source>
</evidence>
<dbReference type="SMART" id="SM01318">
    <property type="entry name" value="SVWC"/>
    <property type="match status" value="1"/>
</dbReference>